<accession>A0A3E0LC12</accession>
<sequence length="260" mass="27533">MVRVVENTAGKTRDLPIASRLKQILSFAASVAGIDEVRVESGGQCAIGTCSKRVGSTRHDLGNAADLDLIKDGRVLKFTDSNDLPLFEAFVEAAASFGATGIGGDVGYMGPTRIHVGFGSRATWGGNAGRGAAPSWLENAATKGWNNPLSFPNPQNGSSLFSVNARSGLNLRSGPSQSFKIIRTLSLGTILTIQGFDGADQEWAQVDLEGDGVIDGYVFRTFLKPVQEGSLRVMAFSDQANIEEEEEGCAADNPQGFTEE</sequence>
<dbReference type="Gene3D" id="2.30.30.40">
    <property type="entry name" value="SH3 Domains"/>
    <property type="match status" value="1"/>
</dbReference>
<comment type="caution">
    <text evidence="2">The sequence shown here is derived from an EMBL/GenBank/DDBJ whole genome shotgun (WGS) entry which is preliminary data.</text>
</comment>
<proteinExistence type="predicted"/>
<dbReference type="SMART" id="SM00287">
    <property type="entry name" value="SH3b"/>
    <property type="match status" value="1"/>
</dbReference>
<dbReference type="Proteomes" id="UP000256873">
    <property type="component" value="Unassembled WGS sequence"/>
</dbReference>
<evidence type="ECO:0000259" key="1">
    <source>
        <dbReference type="PROSITE" id="PS51781"/>
    </source>
</evidence>
<dbReference type="AlphaFoldDB" id="A0A3E0LC12"/>
<feature type="domain" description="SH3b" evidence="1">
    <location>
        <begin position="156"/>
        <end position="227"/>
    </location>
</feature>
<dbReference type="EMBL" id="QQWC01000001">
    <property type="protein sequence ID" value="REJ44956.1"/>
    <property type="molecule type" value="Genomic_DNA"/>
</dbReference>
<evidence type="ECO:0000313" key="2">
    <source>
        <dbReference type="EMBL" id="REJ44956.1"/>
    </source>
</evidence>
<name>A0A3E0LC12_9CHRO</name>
<evidence type="ECO:0000313" key="3">
    <source>
        <dbReference type="Proteomes" id="UP000256873"/>
    </source>
</evidence>
<gene>
    <name evidence="2" type="ORF">DWQ54_05710</name>
</gene>
<dbReference type="PROSITE" id="PS51781">
    <property type="entry name" value="SH3B"/>
    <property type="match status" value="1"/>
</dbReference>
<dbReference type="Pfam" id="PF08239">
    <property type="entry name" value="SH3_3"/>
    <property type="match status" value="1"/>
</dbReference>
<organism evidence="2 3">
    <name type="scientific">Microcystis flos-aquae TF09</name>
    <dbReference type="NCBI Taxonomy" id="2060473"/>
    <lineage>
        <taxon>Bacteria</taxon>
        <taxon>Bacillati</taxon>
        <taxon>Cyanobacteriota</taxon>
        <taxon>Cyanophyceae</taxon>
        <taxon>Oscillatoriophycideae</taxon>
        <taxon>Chroococcales</taxon>
        <taxon>Microcystaceae</taxon>
        <taxon>Microcystis</taxon>
    </lineage>
</organism>
<dbReference type="InterPro" id="IPR003646">
    <property type="entry name" value="SH3-like_bac-type"/>
</dbReference>
<reference evidence="2 3" key="1">
    <citation type="submission" date="2017-10" db="EMBL/GenBank/DDBJ databases">
        <title>A large-scale comparative metagenomic study reveals the eutrophication-driven functional interactions in six Microcystis-epibionts communities.</title>
        <authorList>
            <person name="Li Q."/>
            <person name="Lin F."/>
        </authorList>
    </citation>
    <scope>NUCLEOTIDE SEQUENCE [LARGE SCALE GENOMIC DNA]</scope>
    <source>
        <strain evidence="2">TF09</strain>
    </source>
</reference>
<protein>
    <submittedName>
        <fullName evidence="2">SH3 domain-containing protein</fullName>
    </submittedName>
</protein>